<dbReference type="InterPro" id="IPR024788">
    <property type="entry name" value="Malectin-like_Carb-bd_dom"/>
</dbReference>
<dbReference type="Gene3D" id="3.30.200.20">
    <property type="entry name" value="Phosphorylase Kinase, domain 1"/>
    <property type="match status" value="1"/>
</dbReference>
<evidence type="ECO:0000313" key="20">
    <source>
        <dbReference type="Proteomes" id="UP000694864"/>
    </source>
</evidence>
<proteinExistence type="predicted"/>
<dbReference type="PROSITE" id="PS50011">
    <property type="entry name" value="PROTEIN_KINASE_DOM"/>
    <property type="match status" value="1"/>
</dbReference>
<evidence type="ECO:0000256" key="1">
    <source>
        <dbReference type="ARBA" id="ARBA00004167"/>
    </source>
</evidence>
<name>A0ABM0X5I3_CAMSA</name>
<evidence type="ECO:0000256" key="11">
    <source>
        <dbReference type="ARBA" id="ARBA00022840"/>
    </source>
</evidence>
<feature type="signal peptide" evidence="18">
    <location>
        <begin position="1"/>
        <end position="22"/>
    </location>
</feature>
<evidence type="ECO:0000256" key="12">
    <source>
        <dbReference type="ARBA" id="ARBA00022989"/>
    </source>
</evidence>
<dbReference type="Gene3D" id="1.10.510.10">
    <property type="entry name" value="Transferase(Phosphotransferase) domain 1"/>
    <property type="match status" value="1"/>
</dbReference>
<gene>
    <name evidence="21" type="primary">LOC104759854</name>
</gene>
<evidence type="ECO:0000259" key="19">
    <source>
        <dbReference type="PROSITE" id="PS50011"/>
    </source>
</evidence>
<dbReference type="InterPro" id="IPR008271">
    <property type="entry name" value="Ser/Thr_kinase_AS"/>
</dbReference>
<dbReference type="CDD" id="cd14066">
    <property type="entry name" value="STKc_IRAK"/>
    <property type="match status" value="1"/>
</dbReference>
<evidence type="ECO:0000256" key="10">
    <source>
        <dbReference type="ARBA" id="ARBA00022777"/>
    </source>
</evidence>
<keyword evidence="6 17" id="KW-0812">Transmembrane</keyword>
<evidence type="ECO:0000256" key="8">
    <source>
        <dbReference type="ARBA" id="ARBA00022737"/>
    </source>
</evidence>
<reference evidence="20" key="1">
    <citation type="journal article" date="2014" name="Nat. Commun.">
        <title>The emerging biofuel crop Camelina sativa retains a highly undifferentiated hexaploid genome structure.</title>
        <authorList>
            <person name="Kagale S."/>
            <person name="Koh C."/>
            <person name="Nixon J."/>
            <person name="Bollina V."/>
            <person name="Clarke W.E."/>
            <person name="Tuteja R."/>
            <person name="Spillane C."/>
            <person name="Robinson S.J."/>
            <person name="Links M.G."/>
            <person name="Clarke C."/>
            <person name="Higgins E.E."/>
            <person name="Huebert T."/>
            <person name="Sharpe A.G."/>
            <person name="Parkin I.A."/>
        </authorList>
    </citation>
    <scope>NUCLEOTIDE SEQUENCE [LARGE SCALE GENOMIC DNA]</scope>
    <source>
        <strain evidence="20">cv. DH55</strain>
    </source>
</reference>
<evidence type="ECO:0000256" key="6">
    <source>
        <dbReference type="ARBA" id="ARBA00022692"/>
    </source>
</evidence>
<dbReference type="PROSITE" id="PS00108">
    <property type="entry name" value="PROTEIN_KINASE_ST"/>
    <property type="match status" value="1"/>
</dbReference>
<feature type="transmembrane region" description="Helical" evidence="17">
    <location>
        <begin position="516"/>
        <end position="540"/>
    </location>
</feature>
<comment type="subcellular location">
    <subcellularLocation>
        <location evidence="1">Membrane</location>
        <topology evidence="1">Single-pass membrane protein</topology>
    </subcellularLocation>
</comment>
<keyword evidence="20" id="KW-1185">Reference proteome</keyword>
<dbReference type="PANTHER" id="PTHR45631">
    <property type="entry name" value="OS07G0107800 PROTEIN-RELATED"/>
    <property type="match status" value="1"/>
</dbReference>
<evidence type="ECO:0000256" key="15">
    <source>
        <dbReference type="ARBA" id="ARBA00048679"/>
    </source>
</evidence>
<evidence type="ECO:0000313" key="21">
    <source>
        <dbReference type="RefSeq" id="XP_010481036.2"/>
    </source>
</evidence>
<organism evidence="20 21">
    <name type="scientific">Camelina sativa</name>
    <name type="common">False flax</name>
    <name type="synonym">Myagrum sativum</name>
    <dbReference type="NCBI Taxonomy" id="90675"/>
    <lineage>
        <taxon>Eukaryota</taxon>
        <taxon>Viridiplantae</taxon>
        <taxon>Streptophyta</taxon>
        <taxon>Embryophyta</taxon>
        <taxon>Tracheophyta</taxon>
        <taxon>Spermatophyta</taxon>
        <taxon>Magnoliopsida</taxon>
        <taxon>eudicotyledons</taxon>
        <taxon>Gunneridae</taxon>
        <taxon>Pentapetalae</taxon>
        <taxon>rosids</taxon>
        <taxon>malvids</taxon>
        <taxon>Brassicales</taxon>
        <taxon>Brassicaceae</taxon>
        <taxon>Camelineae</taxon>
        <taxon>Camelina</taxon>
    </lineage>
</organism>
<dbReference type="PANTHER" id="PTHR45631:SF48">
    <property type="entry name" value="LEUCINE-RICH REPEAT PROTEIN KINASE FAMILY PROTEIN"/>
    <property type="match status" value="1"/>
</dbReference>
<evidence type="ECO:0000256" key="3">
    <source>
        <dbReference type="ARBA" id="ARBA00022527"/>
    </source>
</evidence>
<feature type="binding site" evidence="16">
    <location>
        <position position="607"/>
    </location>
    <ligand>
        <name>ATP</name>
        <dbReference type="ChEBI" id="CHEBI:30616"/>
    </ligand>
</feature>
<dbReference type="RefSeq" id="XP_010481036.2">
    <property type="nucleotide sequence ID" value="XM_010482734.2"/>
</dbReference>
<protein>
    <recommendedName>
        <fullName evidence="2">non-specific serine/threonine protein kinase</fullName>
        <ecNumber evidence="2">2.7.11.1</ecNumber>
    </recommendedName>
</protein>
<dbReference type="Gene3D" id="3.80.10.10">
    <property type="entry name" value="Ribonuclease Inhibitor"/>
    <property type="match status" value="1"/>
</dbReference>
<dbReference type="EC" id="2.7.11.1" evidence="2"/>
<dbReference type="SUPFAM" id="SSF56112">
    <property type="entry name" value="Protein kinase-like (PK-like)"/>
    <property type="match status" value="1"/>
</dbReference>
<dbReference type="Pfam" id="PF12819">
    <property type="entry name" value="Malectin_like"/>
    <property type="match status" value="1"/>
</dbReference>
<reference evidence="21" key="2">
    <citation type="submission" date="2025-08" db="UniProtKB">
        <authorList>
            <consortium name="RefSeq"/>
        </authorList>
    </citation>
    <scope>IDENTIFICATION</scope>
    <source>
        <tissue evidence="21">Leaf</tissue>
    </source>
</reference>
<keyword evidence="8" id="KW-0677">Repeat</keyword>
<keyword evidence="3" id="KW-0723">Serine/threonine-protein kinase</keyword>
<keyword evidence="7 18" id="KW-0732">Signal</keyword>
<dbReference type="InterPro" id="IPR000719">
    <property type="entry name" value="Prot_kinase_dom"/>
</dbReference>
<keyword evidence="11 16" id="KW-0067">ATP-binding</keyword>
<keyword evidence="4" id="KW-0433">Leucine-rich repeat</keyword>
<evidence type="ECO:0000256" key="4">
    <source>
        <dbReference type="ARBA" id="ARBA00022614"/>
    </source>
</evidence>
<keyword evidence="10" id="KW-0418">Kinase</keyword>
<dbReference type="SMART" id="SM00220">
    <property type="entry name" value="S_TKc"/>
    <property type="match status" value="1"/>
</dbReference>
<accession>A0ABM0X5I3</accession>
<evidence type="ECO:0000256" key="7">
    <source>
        <dbReference type="ARBA" id="ARBA00022729"/>
    </source>
</evidence>
<evidence type="ECO:0000256" key="2">
    <source>
        <dbReference type="ARBA" id="ARBA00012513"/>
    </source>
</evidence>
<comment type="catalytic activity">
    <reaction evidence="15">
        <text>L-seryl-[protein] + ATP = O-phospho-L-seryl-[protein] + ADP + H(+)</text>
        <dbReference type="Rhea" id="RHEA:17989"/>
        <dbReference type="Rhea" id="RHEA-COMP:9863"/>
        <dbReference type="Rhea" id="RHEA-COMP:11604"/>
        <dbReference type="ChEBI" id="CHEBI:15378"/>
        <dbReference type="ChEBI" id="CHEBI:29999"/>
        <dbReference type="ChEBI" id="CHEBI:30616"/>
        <dbReference type="ChEBI" id="CHEBI:83421"/>
        <dbReference type="ChEBI" id="CHEBI:456216"/>
        <dbReference type="EC" id="2.7.11.1"/>
    </reaction>
</comment>
<dbReference type="Gene3D" id="2.60.120.430">
    <property type="entry name" value="Galactose-binding lectin"/>
    <property type="match status" value="1"/>
</dbReference>
<dbReference type="InterPro" id="IPR017441">
    <property type="entry name" value="Protein_kinase_ATP_BS"/>
</dbReference>
<keyword evidence="13 17" id="KW-0472">Membrane</keyword>
<comment type="catalytic activity">
    <reaction evidence="14">
        <text>L-threonyl-[protein] + ATP = O-phospho-L-threonyl-[protein] + ADP + H(+)</text>
        <dbReference type="Rhea" id="RHEA:46608"/>
        <dbReference type="Rhea" id="RHEA-COMP:11060"/>
        <dbReference type="Rhea" id="RHEA-COMP:11605"/>
        <dbReference type="ChEBI" id="CHEBI:15378"/>
        <dbReference type="ChEBI" id="CHEBI:30013"/>
        <dbReference type="ChEBI" id="CHEBI:30616"/>
        <dbReference type="ChEBI" id="CHEBI:61977"/>
        <dbReference type="ChEBI" id="CHEBI:456216"/>
        <dbReference type="EC" id="2.7.11.1"/>
    </reaction>
</comment>
<dbReference type="InterPro" id="IPR001611">
    <property type="entry name" value="Leu-rich_rpt"/>
</dbReference>
<dbReference type="InterPro" id="IPR001245">
    <property type="entry name" value="Ser-Thr/Tyr_kinase_cat_dom"/>
</dbReference>
<evidence type="ECO:0000256" key="16">
    <source>
        <dbReference type="PROSITE-ProRule" id="PRU10141"/>
    </source>
</evidence>
<dbReference type="PROSITE" id="PS00107">
    <property type="entry name" value="PROTEIN_KINASE_ATP"/>
    <property type="match status" value="1"/>
</dbReference>
<keyword evidence="12 17" id="KW-1133">Transmembrane helix</keyword>
<feature type="chain" id="PRO_5045906672" description="non-specific serine/threonine protein kinase" evidence="18">
    <location>
        <begin position="23"/>
        <end position="886"/>
    </location>
</feature>
<dbReference type="Pfam" id="PF07714">
    <property type="entry name" value="PK_Tyr_Ser-Thr"/>
    <property type="match status" value="1"/>
</dbReference>
<sequence>MKYFHGVLCVFIITFAFTHVGAQDQNGFITLDCGLLPDGSPYTNPSTGLTFTSDSSFIASGKNGRVSKDSERNFEKAFITLRYFPDGERNCYSLKVTQGTNYLIRASFLYGNYDGLNTIPNFDLFIGPNKWTTVNFNGTEGGLFEEMIHMSRSSSLHICLVKTGTTTPMISTLELRPLRSDTYISANGSSLQLFFRGYLDDSVPVLRYPDDVYDRRWFPFTNKEWTLVTTTLNVNTTNGFDLPQGAMASAATRENDNGTWEFPWSLKDSTTRFHIYLHFAEIETLLANETREFNVFLNGKLFYGPYSPTSLSIGTMSTQPESTLTCKGGSCLLQLVKTTKSTLPPLINAIELFTVVEFPQSETNQDEVSAIKKIQIDYGLSRINWQGDPCVPEQFLWAGLKCNNTDSSNPPTITFLNLSSSALTGMITSSIQNLTHLQELDLSNNDLVGGVPEFLADIKSLLILNLSGNNFSGQLPQKLLQKKGLKLNVDGNHRLICTEGPCVNKSGESGHPKKSIIVPVVSSVALIAVLVAALILFFVLKNKNSSRSKANNRTSRSSEPPRITRKKIFTYAEVIEMTNNFETVLGKGGFGMVYHGYVNGTEPVAVKVLSHASNHGHKQFKAEVELLLRVHHKNLVSLVGYCEKGKELALVYEYMANGDLKEFFSGKRGDDVLRWETRLQIALEAAQGLEYLHKGCKPPIIHRDVKTANILLDEHFRAKLADFGLSRSLLNDGESHVSTVVAGTIGYLDPEYYRTNRMTEKSDVYSFGVVLLEIITNRPVIEQSREKPHIAEWVNLMIIIGDIRKIVDPSLKKDYHSDSVWKFVELAMTCVNASSIARPTMSQVVTELTECITLENSRGGKSHNMGSESSRDMTMIFDTEVNPVAR</sequence>
<evidence type="ECO:0000256" key="13">
    <source>
        <dbReference type="ARBA" id="ARBA00023136"/>
    </source>
</evidence>
<dbReference type="Pfam" id="PF13855">
    <property type="entry name" value="LRR_8"/>
    <property type="match status" value="1"/>
</dbReference>
<dbReference type="Proteomes" id="UP000694864">
    <property type="component" value="Chromosome 17"/>
</dbReference>
<evidence type="ECO:0000256" key="5">
    <source>
        <dbReference type="ARBA" id="ARBA00022679"/>
    </source>
</evidence>
<dbReference type="SUPFAM" id="SSF52058">
    <property type="entry name" value="L domain-like"/>
    <property type="match status" value="1"/>
</dbReference>
<keyword evidence="5" id="KW-0808">Transferase</keyword>
<dbReference type="InterPro" id="IPR011009">
    <property type="entry name" value="Kinase-like_dom_sf"/>
</dbReference>
<evidence type="ECO:0000256" key="18">
    <source>
        <dbReference type="SAM" id="SignalP"/>
    </source>
</evidence>
<evidence type="ECO:0000256" key="14">
    <source>
        <dbReference type="ARBA" id="ARBA00047899"/>
    </source>
</evidence>
<feature type="domain" description="Protein kinase" evidence="19">
    <location>
        <begin position="579"/>
        <end position="852"/>
    </location>
</feature>
<keyword evidence="9 16" id="KW-0547">Nucleotide-binding</keyword>
<evidence type="ECO:0000256" key="17">
    <source>
        <dbReference type="SAM" id="Phobius"/>
    </source>
</evidence>
<dbReference type="InterPro" id="IPR032675">
    <property type="entry name" value="LRR_dom_sf"/>
</dbReference>
<evidence type="ECO:0000256" key="9">
    <source>
        <dbReference type="ARBA" id="ARBA00022741"/>
    </source>
</evidence>
<dbReference type="GeneID" id="104759854"/>